<sequence>MLVIQRKHIEALHQLQQNDGLNASNKLSPAHVEYHRQSLRLAKFQQPYLERFQGSTATVNLPLPKGAGMELMAMQVATGKPVVQDSWCMSVISLVFVPKSVSYLGQAMFEADLCSYICTSRLNQDPMEMLFQLYKAKRKLE</sequence>
<reference evidence="1" key="1">
    <citation type="journal article" date="2020" name="Cell">
        <title>Large-Scale Comparative Analyses of Tick Genomes Elucidate Their Genetic Diversity and Vector Capacities.</title>
        <authorList>
            <consortium name="Tick Genome and Microbiome Consortium (TIGMIC)"/>
            <person name="Jia N."/>
            <person name="Wang J."/>
            <person name="Shi W."/>
            <person name="Du L."/>
            <person name="Sun Y."/>
            <person name="Zhan W."/>
            <person name="Jiang J.F."/>
            <person name="Wang Q."/>
            <person name="Zhang B."/>
            <person name="Ji P."/>
            <person name="Bell-Sakyi L."/>
            <person name="Cui X.M."/>
            <person name="Yuan T.T."/>
            <person name="Jiang B.G."/>
            <person name="Yang W.F."/>
            <person name="Lam T.T."/>
            <person name="Chang Q.C."/>
            <person name="Ding S.J."/>
            <person name="Wang X.J."/>
            <person name="Zhu J.G."/>
            <person name="Ruan X.D."/>
            <person name="Zhao L."/>
            <person name="Wei J.T."/>
            <person name="Ye R.Z."/>
            <person name="Que T.C."/>
            <person name="Du C.H."/>
            <person name="Zhou Y.H."/>
            <person name="Cheng J.X."/>
            <person name="Dai P.F."/>
            <person name="Guo W.B."/>
            <person name="Han X.H."/>
            <person name="Huang E.J."/>
            <person name="Li L.F."/>
            <person name="Wei W."/>
            <person name="Gao Y.C."/>
            <person name="Liu J.Z."/>
            <person name="Shao H.Z."/>
            <person name="Wang X."/>
            <person name="Wang C.C."/>
            <person name="Yang T.C."/>
            <person name="Huo Q.B."/>
            <person name="Li W."/>
            <person name="Chen H.Y."/>
            <person name="Chen S.E."/>
            <person name="Zhou L.G."/>
            <person name="Ni X.B."/>
            <person name="Tian J.H."/>
            <person name="Sheng Y."/>
            <person name="Liu T."/>
            <person name="Pan Y.S."/>
            <person name="Xia L.Y."/>
            <person name="Li J."/>
            <person name="Zhao F."/>
            <person name="Cao W.C."/>
        </authorList>
    </citation>
    <scope>NUCLEOTIDE SEQUENCE</scope>
    <source>
        <strain evidence="1">Rsan-2018</strain>
    </source>
</reference>
<dbReference type="Proteomes" id="UP000821837">
    <property type="component" value="Chromosome 3"/>
</dbReference>
<accession>A0A9D4Q3M6</accession>
<protein>
    <submittedName>
        <fullName evidence="1">Uncharacterized protein</fullName>
    </submittedName>
</protein>
<evidence type="ECO:0000313" key="1">
    <source>
        <dbReference type="EMBL" id="KAH7963774.1"/>
    </source>
</evidence>
<gene>
    <name evidence="1" type="ORF">HPB52_022884</name>
</gene>
<reference evidence="1" key="2">
    <citation type="submission" date="2021-09" db="EMBL/GenBank/DDBJ databases">
        <authorList>
            <person name="Jia N."/>
            <person name="Wang J."/>
            <person name="Shi W."/>
            <person name="Du L."/>
            <person name="Sun Y."/>
            <person name="Zhan W."/>
            <person name="Jiang J."/>
            <person name="Wang Q."/>
            <person name="Zhang B."/>
            <person name="Ji P."/>
            <person name="Sakyi L.B."/>
            <person name="Cui X."/>
            <person name="Yuan T."/>
            <person name="Jiang B."/>
            <person name="Yang W."/>
            <person name="Lam T.T.-Y."/>
            <person name="Chang Q."/>
            <person name="Ding S."/>
            <person name="Wang X."/>
            <person name="Zhu J."/>
            <person name="Ruan X."/>
            <person name="Zhao L."/>
            <person name="Wei J."/>
            <person name="Que T."/>
            <person name="Du C."/>
            <person name="Cheng J."/>
            <person name="Dai P."/>
            <person name="Han X."/>
            <person name="Huang E."/>
            <person name="Gao Y."/>
            <person name="Liu J."/>
            <person name="Shao H."/>
            <person name="Ye R."/>
            <person name="Li L."/>
            <person name="Wei W."/>
            <person name="Wang X."/>
            <person name="Wang C."/>
            <person name="Huo Q."/>
            <person name="Li W."/>
            <person name="Guo W."/>
            <person name="Chen H."/>
            <person name="Chen S."/>
            <person name="Zhou L."/>
            <person name="Zhou L."/>
            <person name="Ni X."/>
            <person name="Tian J."/>
            <person name="Zhou Y."/>
            <person name="Sheng Y."/>
            <person name="Liu T."/>
            <person name="Pan Y."/>
            <person name="Xia L."/>
            <person name="Li J."/>
            <person name="Zhao F."/>
            <person name="Cao W."/>
        </authorList>
    </citation>
    <scope>NUCLEOTIDE SEQUENCE</scope>
    <source>
        <strain evidence="1">Rsan-2018</strain>
        <tissue evidence="1">Larvae</tissue>
    </source>
</reference>
<name>A0A9D4Q3M6_RHISA</name>
<comment type="caution">
    <text evidence="1">The sequence shown here is derived from an EMBL/GenBank/DDBJ whole genome shotgun (WGS) entry which is preliminary data.</text>
</comment>
<dbReference type="EMBL" id="JABSTV010001249">
    <property type="protein sequence ID" value="KAH7963774.1"/>
    <property type="molecule type" value="Genomic_DNA"/>
</dbReference>
<organism evidence="1 2">
    <name type="scientific">Rhipicephalus sanguineus</name>
    <name type="common">Brown dog tick</name>
    <name type="synonym">Ixodes sanguineus</name>
    <dbReference type="NCBI Taxonomy" id="34632"/>
    <lineage>
        <taxon>Eukaryota</taxon>
        <taxon>Metazoa</taxon>
        <taxon>Ecdysozoa</taxon>
        <taxon>Arthropoda</taxon>
        <taxon>Chelicerata</taxon>
        <taxon>Arachnida</taxon>
        <taxon>Acari</taxon>
        <taxon>Parasitiformes</taxon>
        <taxon>Ixodida</taxon>
        <taxon>Ixodoidea</taxon>
        <taxon>Ixodidae</taxon>
        <taxon>Rhipicephalinae</taxon>
        <taxon>Rhipicephalus</taxon>
        <taxon>Rhipicephalus</taxon>
    </lineage>
</organism>
<evidence type="ECO:0000313" key="2">
    <source>
        <dbReference type="Proteomes" id="UP000821837"/>
    </source>
</evidence>
<keyword evidence="2" id="KW-1185">Reference proteome</keyword>
<dbReference type="AlphaFoldDB" id="A0A9D4Q3M6"/>
<proteinExistence type="predicted"/>